<dbReference type="Proteomes" id="UP000294930">
    <property type="component" value="Unassembled WGS sequence"/>
</dbReference>
<dbReference type="Gene3D" id="3.90.550.10">
    <property type="entry name" value="Spore Coat Polysaccharide Biosynthesis Protein SpsA, Chain A"/>
    <property type="match status" value="1"/>
</dbReference>
<keyword evidence="2" id="KW-0328">Glycosyltransferase</keyword>
<protein>
    <submittedName>
        <fullName evidence="5">Glycosyl transferase family 2</fullName>
    </submittedName>
</protein>
<reference evidence="5 6" key="1">
    <citation type="submission" date="2019-03" db="EMBL/GenBank/DDBJ databases">
        <title>Genomic Encyclopedia of Type Strains, Phase III (KMG-III): the genomes of soil and plant-associated and newly described type strains.</title>
        <authorList>
            <person name="Whitman W."/>
        </authorList>
    </citation>
    <scope>NUCLEOTIDE SEQUENCE [LARGE SCALE GENOMIC DNA]</scope>
    <source>
        <strain evidence="5 6">CGMCC 1.10957</strain>
    </source>
</reference>
<gene>
    <name evidence="5" type="ORF">A8975_1477</name>
</gene>
<evidence type="ECO:0000256" key="1">
    <source>
        <dbReference type="ARBA" id="ARBA00006739"/>
    </source>
</evidence>
<evidence type="ECO:0000256" key="2">
    <source>
        <dbReference type="ARBA" id="ARBA00022676"/>
    </source>
</evidence>
<evidence type="ECO:0000256" key="3">
    <source>
        <dbReference type="ARBA" id="ARBA00022679"/>
    </source>
</evidence>
<evidence type="ECO:0000313" key="5">
    <source>
        <dbReference type="EMBL" id="TDY11638.1"/>
    </source>
</evidence>
<dbReference type="Pfam" id="PF00535">
    <property type="entry name" value="Glycos_transf_2"/>
    <property type="match status" value="1"/>
</dbReference>
<sequence>MNFYIVIPAHNEEDCIAQTLESLVNQSVLPKKVVVVNDNSTDKTEAIVSSFCSKHSWITLVNYKSSNTHLPGSKVINAFYQGYNTLDDNYDVICKFDADIILPTNYLERIKMVLKSDKSVGIAGGLAYIKKEHEWVYENIANKTHVRGPFKAYRKACFKAIGGLKPSIGWDTVDTLLAKYHNWKVVVDESLCVKHLKPTGNSYNKASKYLQGEAMYKMRYGFVITLISALKLSYKKRSFALFKNYLVGYFKAKKARKAFLVSKDEGKFIRQLRWKGIIGKLKQ</sequence>
<dbReference type="EMBL" id="SOQZ01000003">
    <property type="protein sequence ID" value="TDY11638.1"/>
    <property type="molecule type" value="Genomic_DNA"/>
</dbReference>
<dbReference type="CDD" id="cd06423">
    <property type="entry name" value="CESA_like"/>
    <property type="match status" value="1"/>
</dbReference>
<dbReference type="RefSeq" id="WP_134199444.1">
    <property type="nucleotide sequence ID" value="NZ_SOQZ01000003.1"/>
</dbReference>
<evidence type="ECO:0000259" key="4">
    <source>
        <dbReference type="Pfam" id="PF00535"/>
    </source>
</evidence>
<keyword evidence="3 5" id="KW-0808">Transferase</keyword>
<dbReference type="PANTHER" id="PTHR43630:SF1">
    <property type="entry name" value="POLY-BETA-1,6-N-ACETYL-D-GLUCOSAMINE SYNTHASE"/>
    <property type="match status" value="1"/>
</dbReference>
<dbReference type="PANTHER" id="PTHR43630">
    <property type="entry name" value="POLY-BETA-1,6-N-ACETYL-D-GLUCOSAMINE SYNTHASE"/>
    <property type="match status" value="1"/>
</dbReference>
<keyword evidence="6" id="KW-1185">Reference proteome</keyword>
<evidence type="ECO:0000313" key="6">
    <source>
        <dbReference type="Proteomes" id="UP000294930"/>
    </source>
</evidence>
<organism evidence="5 6">
    <name type="scientific">Meridianimaribacter flavus</name>
    <dbReference type="NCBI Taxonomy" id="571115"/>
    <lineage>
        <taxon>Bacteria</taxon>
        <taxon>Pseudomonadati</taxon>
        <taxon>Bacteroidota</taxon>
        <taxon>Flavobacteriia</taxon>
        <taxon>Flavobacteriales</taxon>
        <taxon>Flavobacteriaceae</taxon>
        <taxon>Meridianimaribacter</taxon>
    </lineage>
</organism>
<proteinExistence type="inferred from homology"/>
<dbReference type="InterPro" id="IPR029044">
    <property type="entry name" value="Nucleotide-diphossugar_trans"/>
</dbReference>
<feature type="domain" description="Glycosyltransferase 2-like" evidence="4">
    <location>
        <begin position="5"/>
        <end position="139"/>
    </location>
</feature>
<name>A0ABY2G4A5_9FLAO</name>
<dbReference type="SUPFAM" id="SSF53448">
    <property type="entry name" value="Nucleotide-diphospho-sugar transferases"/>
    <property type="match status" value="1"/>
</dbReference>
<dbReference type="GO" id="GO:0016740">
    <property type="term" value="F:transferase activity"/>
    <property type="evidence" value="ECO:0007669"/>
    <property type="project" value="UniProtKB-KW"/>
</dbReference>
<dbReference type="InterPro" id="IPR001173">
    <property type="entry name" value="Glyco_trans_2-like"/>
</dbReference>
<comment type="similarity">
    <text evidence="1">Belongs to the glycosyltransferase 2 family.</text>
</comment>
<accession>A0ABY2G4A5</accession>
<comment type="caution">
    <text evidence="5">The sequence shown here is derived from an EMBL/GenBank/DDBJ whole genome shotgun (WGS) entry which is preliminary data.</text>
</comment>